<dbReference type="GO" id="GO:0003677">
    <property type="term" value="F:DNA binding"/>
    <property type="evidence" value="ECO:0007669"/>
    <property type="project" value="TreeGrafter"/>
</dbReference>
<dbReference type="Gramene" id="AUR62033516-RA">
    <property type="protein sequence ID" value="AUR62033516-RA:cds"/>
    <property type="gene ID" value="AUR62033516"/>
</dbReference>
<dbReference type="OMA" id="HPRPYHA"/>
<dbReference type="FunFam" id="1.10.20.10:FF:000011">
    <property type="entry name" value="Transcription initiation factor TFIID subunit 12"/>
    <property type="match status" value="1"/>
</dbReference>
<feature type="compositionally biased region" description="Polar residues" evidence="6">
    <location>
        <begin position="232"/>
        <end position="244"/>
    </location>
</feature>
<dbReference type="PANTHER" id="PTHR12264">
    <property type="entry name" value="TRANSCRIPTION INITIATION FACTOR TFIID SUBUNIT 12"/>
    <property type="match status" value="1"/>
</dbReference>
<dbReference type="CDD" id="cd07981">
    <property type="entry name" value="HFD_TAF12"/>
    <property type="match status" value="1"/>
</dbReference>
<comment type="similarity">
    <text evidence="2">Belongs to the TAF12 family.</text>
</comment>
<organism evidence="8 9">
    <name type="scientific">Chenopodium quinoa</name>
    <name type="common">Quinoa</name>
    <dbReference type="NCBI Taxonomy" id="63459"/>
    <lineage>
        <taxon>Eukaryota</taxon>
        <taxon>Viridiplantae</taxon>
        <taxon>Streptophyta</taxon>
        <taxon>Embryophyta</taxon>
        <taxon>Tracheophyta</taxon>
        <taxon>Spermatophyta</taxon>
        <taxon>Magnoliopsida</taxon>
        <taxon>eudicotyledons</taxon>
        <taxon>Gunneridae</taxon>
        <taxon>Pentapetalae</taxon>
        <taxon>Caryophyllales</taxon>
        <taxon>Chenopodiaceae</taxon>
        <taxon>Chenopodioideae</taxon>
        <taxon>Atripliceae</taxon>
        <taxon>Chenopodium</taxon>
    </lineage>
</organism>
<dbReference type="Gene3D" id="1.10.20.10">
    <property type="entry name" value="Histone, subunit A"/>
    <property type="match status" value="1"/>
</dbReference>
<dbReference type="GO" id="GO:0017025">
    <property type="term" value="F:TBP-class protein binding"/>
    <property type="evidence" value="ECO:0007669"/>
    <property type="project" value="TreeGrafter"/>
</dbReference>
<keyword evidence="3" id="KW-0805">Transcription regulation</keyword>
<evidence type="ECO:0000256" key="6">
    <source>
        <dbReference type="SAM" id="MobiDB-lite"/>
    </source>
</evidence>
<keyword evidence="9" id="KW-1185">Reference proteome</keyword>
<evidence type="ECO:0000256" key="3">
    <source>
        <dbReference type="ARBA" id="ARBA00023015"/>
    </source>
</evidence>
<dbReference type="InterPro" id="IPR003228">
    <property type="entry name" value="TFIID_TAF12_dom"/>
</dbReference>
<feature type="compositionally biased region" description="Polar residues" evidence="6">
    <location>
        <begin position="175"/>
        <end position="189"/>
    </location>
</feature>
<sequence>MEPPTSTPPSSQPTPSHPTDPSPSPSQPSTPLQQPPPSQPPPSQPPPAWSQPTSQYSHFSSQFQSSTSSSAAPPPPQRGGIAIGVPAHASSGPTQPAASFSSAFGVQYGAALPRNPVSLPDPSVVSSSSPSPARPIMHGMPSMGIIGSQIRPGGVPPSALHQQRPMQAASGIRPLTTSNNMPSVTQNFQGHGMLRASSVTSPNTSTPSTSQTQQSPHQPWLSAQQGRPPLPSQSFRPQSQENYGQQLPASRVLQPLPNQQQIVRVQGSANQKPPSPATGQVGIVHSGPVENVNAAEISEPCSTILSKRSIQELVNQIDPSEKLDPDVEDVLVDIAEDFIDSVTTFGCSLAKHRKSNTLEAKDILLHLERTWNMTLPGFTGDEIKTYKKPVVNDVHKERLALIKKSITGADNKTSAGPATGNVKGHLAKATPNVVGS</sequence>
<dbReference type="InterPro" id="IPR037794">
    <property type="entry name" value="TAF12"/>
</dbReference>
<feature type="domain" description="Transcription initiation factor TFIID subunit 12" evidence="7">
    <location>
        <begin position="306"/>
        <end position="373"/>
    </location>
</feature>
<evidence type="ECO:0000256" key="1">
    <source>
        <dbReference type="ARBA" id="ARBA00004123"/>
    </source>
</evidence>
<evidence type="ECO:0000259" key="7">
    <source>
        <dbReference type="Pfam" id="PF03847"/>
    </source>
</evidence>
<keyword evidence="5" id="KW-0539">Nucleus</keyword>
<feature type="region of interest" description="Disordered" evidence="6">
    <location>
        <begin position="1"/>
        <end position="99"/>
    </location>
</feature>
<dbReference type="GO" id="GO:0005669">
    <property type="term" value="C:transcription factor TFIID complex"/>
    <property type="evidence" value="ECO:0007669"/>
    <property type="project" value="InterPro"/>
</dbReference>
<dbReference type="PANTHER" id="PTHR12264:SF21">
    <property type="entry name" value="TRANSCRIPTION INITIATION FACTOR TFIID SUBUNIT 12"/>
    <property type="match status" value="1"/>
</dbReference>
<dbReference type="SUPFAM" id="SSF47113">
    <property type="entry name" value="Histone-fold"/>
    <property type="match status" value="1"/>
</dbReference>
<evidence type="ECO:0000313" key="9">
    <source>
        <dbReference type="Proteomes" id="UP000596660"/>
    </source>
</evidence>
<evidence type="ECO:0000313" key="8">
    <source>
        <dbReference type="EnsemblPlants" id="AUR62033516-RA:cds"/>
    </source>
</evidence>
<feature type="compositionally biased region" description="Low complexity" evidence="6">
    <location>
        <begin position="50"/>
        <end position="71"/>
    </location>
</feature>
<comment type="subcellular location">
    <subcellularLocation>
        <location evidence="1">Nucleus</location>
    </subcellularLocation>
</comment>
<keyword evidence="4" id="KW-0804">Transcription</keyword>
<dbReference type="EnsemblPlants" id="AUR62033516-RA">
    <property type="protein sequence ID" value="AUR62033516-RA:cds"/>
    <property type="gene ID" value="AUR62033516"/>
</dbReference>
<dbReference type="GO" id="GO:0046982">
    <property type="term" value="F:protein heterodimerization activity"/>
    <property type="evidence" value="ECO:0007669"/>
    <property type="project" value="InterPro"/>
</dbReference>
<dbReference type="AlphaFoldDB" id="A0A803MQG5"/>
<feature type="compositionally biased region" description="Low complexity" evidence="6">
    <location>
        <begin position="116"/>
        <end position="131"/>
    </location>
</feature>
<feature type="compositionally biased region" description="Pro residues" evidence="6">
    <location>
        <begin position="1"/>
        <end position="49"/>
    </location>
</feature>
<name>A0A803MQG5_CHEQI</name>
<dbReference type="GO" id="GO:0000124">
    <property type="term" value="C:SAGA complex"/>
    <property type="evidence" value="ECO:0007669"/>
    <property type="project" value="InterPro"/>
</dbReference>
<dbReference type="Pfam" id="PF03847">
    <property type="entry name" value="TFIID_20kDa"/>
    <property type="match status" value="1"/>
</dbReference>
<evidence type="ECO:0000256" key="5">
    <source>
        <dbReference type="ARBA" id="ARBA00023242"/>
    </source>
</evidence>
<proteinExistence type="inferred from homology"/>
<evidence type="ECO:0000256" key="4">
    <source>
        <dbReference type="ARBA" id="ARBA00023163"/>
    </source>
</evidence>
<dbReference type="GO" id="GO:0051123">
    <property type="term" value="P:RNA polymerase II preinitiation complex assembly"/>
    <property type="evidence" value="ECO:0007669"/>
    <property type="project" value="TreeGrafter"/>
</dbReference>
<accession>A0A803MQG5</accession>
<reference evidence="8" key="2">
    <citation type="submission" date="2021-03" db="UniProtKB">
        <authorList>
            <consortium name="EnsemblPlants"/>
        </authorList>
    </citation>
    <scope>IDENTIFICATION</scope>
</reference>
<protein>
    <recommendedName>
        <fullName evidence="7">Transcription initiation factor TFIID subunit 12 domain-containing protein</fullName>
    </recommendedName>
</protein>
<dbReference type="Proteomes" id="UP000596660">
    <property type="component" value="Unplaced"/>
</dbReference>
<feature type="region of interest" description="Disordered" evidence="6">
    <location>
        <begin position="412"/>
        <end position="436"/>
    </location>
</feature>
<feature type="region of interest" description="Disordered" evidence="6">
    <location>
        <begin position="112"/>
        <end position="244"/>
    </location>
</feature>
<dbReference type="InterPro" id="IPR009072">
    <property type="entry name" value="Histone-fold"/>
</dbReference>
<feature type="compositionally biased region" description="Low complexity" evidence="6">
    <location>
        <begin position="197"/>
        <end position="219"/>
    </location>
</feature>
<reference evidence="8" key="1">
    <citation type="journal article" date="2017" name="Nature">
        <title>The genome of Chenopodium quinoa.</title>
        <authorList>
            <person name="Jarvis D.E."/>
            <person name="Ho Y.S."/>
            <person name="Lightfoot D.J."/>
            <person name="Schmoeckel S.M."/>
            <person name="Li B."/>
            <person name="Borm T.J.A."/>
            <person name="Ohyanagi H."/>
            <person name="Mineta K."/>
            <person name="Michell C.T."/>
            <person name="Saber N."/>
            <person name="Kharbatia N.M."/>
            <person name="Rupper R.R."/>
            <person name="Sharp A.R."/>
            <person name="Dally N."/>
            <person name="Boughton B.A."/>
            <person name="Woo Y.H."/>
            <person name="Gao G."/>
            <person name="Schijlen E.G.W.M."/>
            <person name="Guo X."/>
            <person name="Momin A.A."/>
            <person name="Negrao S."/>
            <person name="Al-Babili S."/>
            <person name="Gehring C."/>
            <person name="Roessner U."/>
            <person name="Jung C."/>
            <person name="Murphy K."/>
            <person name="Arold S.T."/>
            <person name="Gojobori T."/>
            <person name="van der Linden C.G."/>
            <person name="van Loo E.N."/>
            <person name="Jellen E.N."/>
            <person name="Maughan P.J."/>
            <person name="Tester M."/>
        </authorList>
    </citation>
    <scope>NUCLEOTIDE SEQUENCE [LARGE SCALE GENOMIC DNA]</scope>
    <source>
        <strain evidence="8">cv. PI 614886</strain>
    </source>
</reference>
<evidence type="ECO:0000256" key="2">
    <source>
        <dbReference type="ARBA" id="ARBA00007530"/>
    </source>
</evidence>